<organism evidence="2">
    <name type="scientific">Mus musculus</name>
    <name type="common">Mouse</name>
    <dbReference type="NCBI Taxonomy" id="10090"/>
    <lineage>
        <taxon>Eukaryota</taxon>
        <taxon>Metazoa</taxon>
        <taxon>Chordata</taxon>
        <taxon>Craniata</taxon>
        <taxon>Vertebrata</taxon>
        <taxon>Euteleostomi</taxon>
        <taxon>Mammalia</taxon>
        <taxon>Eutheria</taxon>
        <taxon>Euarchontoglires</taxon>
        <taxon>Glires</taxon>
        <taxon>Rodentia</taxon>
        <taxon>Myomorpha</taxon>
        <taxon>Muroidea</taxon>
        <taxon>Muridae</taxon>
        <taxon>Murinae</taxon>
        <taxon>Mus</taxon>
        <taxon>Mus</taxon>
    </lineage>
</organism>
<sequence length="142" mass="14098">EGGKGGSEGRGRAAVGSRSQGAAAAAAAGGRQGRRVGRGEACTRRPALAPAGGRPERRRGSLRRGSPRSSRVGVSSRRFGRPRGPAPRPPRYVLIASGGFHGAPQDYDAAQVAAAGGGGLRGGDALLGEPDPEAGGVPGEAR</sequence>
<feature type="region of interest" description="Disordered" evidence="1">
    <location>
        <begin position="1"/>
        <end position="93"/>
    </location>
</feature>
<reference evidence="2" key="5">
    <citation type="journal article" date="2002" name="Nature">
        <title>Analysis of the mouse transcriptome based on functional annotation of 60,770 full-length cDNAs.</title>
        <authorList>
            <consortium name="The FANTOM Consortium and the RIKEN Genome Exploration Research Group Phase I and II Team"/>
        </authorList>
    </citation>
    <scope>NUCLEOTIDE SEQUENCE</scope>
    <source>
        <strain evidence="2">C57BL/6J</strain>
        <tissue evidence="2">Whole body</tissue>
    </source>
</reference>
<name>Q3TNM4_MOUSE</name>
<reference evidence="2" key="3">
    <citation type="journal article" date="2000" name="Genome Res.">
        <title>RIKEN integrated sequence analysis (RISA) system--384-format sequencing pipeline with 384 multicapillary sequencer.</title>
        <authorList>
            <person name="Shibata K."/>
            <person name="Itoh M."/>
            <person name="Aizawa K."/>
            <person name="Nagaoka S."/>
            <person name="Sasaki N."/>
            <person name="Carninci P."/>
            <person name="Konno H."/>
            <person name="Akiyama J."/>
            <person name="Nishi K."/>
            <person name="Kitsunai T."/>
            <person name="Tashiro H."/>
            <person name="Itoh M."/>
            <person name="Sumi N."/>
            <person name="Ishii Y."/>
            <person name="Nakamura S."/>
            <person name="Hazama M."/>
            <person name="Nishine T."/>
            <person name="Harada A."/>
            <person name="Yamamoto R."/>
            <person name="Matsumoto H."/>
            <person name="Sakaguchi S."/>
            <person name="Ikegami T."/>
            <person name="Kashiwagi K."/>
            <person name="Fujiwake S."/>
            <person name="Inoue K."/>
            <person name="Togawa Y."/>
            <person name="Izawa M."/>
            <person name="Ohara E."/>
            <person name="Watahiki M."/>
            <person name="Yoneda Y."/>
            <person name="Ishikawa T."/>
            <person name="Ozawa K."/>
            <person name="Tanaka T."/>
            <person name="Matsuura S."/>
            <person name="Kawai J."/>
            <person name="Okazaki Y."/>
            <person name="Muramatsu M."/>
            <person name="Inoue Y."/>
            <person name="Kira A."/>
            <person name="Hayashizaki Y."/>
        </authorList>
    </citation>
    <scope>NUCLEOTIDE SEQUENCE</scope>
    <source>
        <strain evidence="2">C57BL/6J</strain>
        <tissue evidence="2">Whole body</tissue>
    </source>
</reference>
<feature type="compositionally biased region" description="Low complexity" evidence="1">
    <location>
        <begin position="12"/>
        <end position="29"/>
    </location>
</feature>
<evidence type="ECO:0000313" key="2">
    <source>
        <dbReference type="EMBL" id="BAE38064.1"/>
    </source>
</evidence>
<protein>
    <submittedName>
        <fullName evidence="2">Uncharacterized protein</fullName>
    </submittedName>
</protein>
<reference evidence="2" key="6">
    <citation type="submission" date="2004-04" db="EMBL/GenBank/DDBJ databases">
        <authorList>
            <person name="Arakawa T."/>
            <person name="Carninci P."/>
            <person name="Fukuda S."/>
            <person name="Hashizume W."/>
            <person name="Hayashida K."/>
            <person name="Hori F."/>
            <person name="Iida J."/>
            <person name="Imamura K."/>
            <person name="Imotani K."/>
            <person name="Itoh M."/>
            <person name="Kanagawa S."/>
            <person name="Kawai J."/>
            <person name="Kojima M."/>
            <person name="Konno H."/>
            <person name="Murata M."/>
            <person name="Nakamura M."/>
            <person name="Ninomiya N."/>
            <person name="Nishiyori H."/>
            <person name="Nomura K."/>
            <person name="Ohno M."/>
            <person name="Sakazume N."/>
            <person name="Sano H."/>
            <person name="Sasaki D."/>
            <person name="Shibata K."/>
            <person name="Shiraki T."/>
            <person name="Tagami M."/>
            <person name="Tagami Y."/>
            <person name="Waki K."/>
            <person name="Watahiki A."/>
            <person name="Muramatsu M."/>
            <person name="Hayashizaki Y."/>
        </authorList>
    </citation>
    <scope>NUCLEOTIDE SEQUENCE</scope>
    <source>
        <strain evidence="2">C57BL/6J</strain>
        <tissue evidence="2">Whole body</tissue>
    </source>
</reference>
<accession>Q3TNM4</accession>
<feature type="compositionally biased region" description="Basic and acidic residues" evidence="1">
    <location>
        <begin position="1"/>
        <end position="11"/>
    </location>
</feature>
<feature type="non-terminal residue" evidence="2">
    <location>
        <position position="1"/>
    </location>
</feature>
<reference evidence="2" key="1">
    <citation type="journal article" date="1999" name="Methods Enzymol.">
        <title>High-efficiency full-length cDNA cloning.</title>
        <authorList>
            <person name="Carninci P."/>
            <person name="Hayashizaki Y."/>
        </authorList>
    </citation>
    <scope>NUCLEOTIDE SEQUENCE</scope>
    <source>
        <strain evidence="2">C57BL/6J</strain>
        <tissue evidence="2">Whole body</tissue>
    </source>
</reference>
<reference evidence="2" key="7">
    <citation type="journal article" date="2005" name="Science">
        <title>The Transcriptional Landscape of the Mammalian Genome.</title>
        <authorList>
            <consortium name="The FANTOM Consortium"/>
            <consortium name="Riken Genome Exploration Research Group and Genome Science Group (Genome Network Project Core Group)"/>
        </authorList>
    </citation>
    <scope>NUCLEOTIDE SEQUENCE</scope>
    <source>
        <strain evidence="2">C57BL/6J</strain>
        <tissue evidence="2">Whole body</tissue>
    </source>
</reference>
<dbReference type="EMBL" id="AK165181">
    <property type="protein sequence ID" value="BAE38064.1"/>
    <property type="molecule type" value="mRNA"/>
</dbReference>
<dbReference type="AlphaFoldDB" id="Q3TNM4"/>
<feature type="compositionally biased region" description="Low complexity" evidence="1">
    <location>
        <begin position="67"/>
        <end position="77"/>
    </location>
</feature>
<feature type="compositionally biased region" description="Low complexity" evidence="1">
    <location>
        <begin position="44"/>
        <end position="53"/>
    </location>
</feature>
<reference evidence="2" key="2">
    <citation type="journal article" date="2000" name="Genome Res.">
        <title>Normalization and subtraction of cap-trapper-selected cDNAs to prepare full-length cDNA libraries for rapid discovery of new genes.</title>
        <authorList>
            <person name="Carninci P."/>
            <person name="Shibata Y."/>
            <person name="Hayatsu N."/>
            <person name="Sugahara Y."/>
            <person name="Shibata K."/>
            <person name="Itoh M."/>
            <person name="Konno H."/>
            <person name="Okazaki Y."/>
            <person name="Muramatsu M."/>
            <person name="Hayashizaki Y."/>
        </authorList>
    </citation>
    <scope>NUCLEOTIDE SEQUENCE</scope>
    <source>
        <strain evidence="2">C57BL/6J</strain>
        <tissue evidence="2">Whole body</tissue>
    </source>
</reference>
<reference evidence="2" key="8">
    <citation type="journal article" date="2005" name="Science">
        <title>Antisense Transcription in the Mammalian Transcriptome.</title>
        <authorList>
            <consortium name="RIKEN Genome Exploration Research Group and Genome Science Group (Genome Network Project Core Group) and the FANTOM Consortium"/>
        </authorList>
    </citation>
    <scope>NUCLEOTIDE SEQUENCE</scope>
    <source>
        <strain evidence="2">C57BL/6J</strain>
        <tissue evidence="2">Whole body</tissue>
    </source>
</reference>
<reference evidence="2" key="4">
    <citation type="journal article" date="2001" name="Nature">
        <title>Functional annotation of a full-length mouse cDNA collection.</title>
        <authorList>
            <consortium name="The RIKEN Genome Exploration Research Group Phase II Team and the FANTOM Consortium"/>
        </authorList>
    </citation>
    <scope>NUCLEOTIDE SEQUENCE</scope>
    <source>
        <strain evidence="2">C57BL/6J</strain>
        <tissue evidence="2">Whole body</tissue>
    </source>
</reference>
<feature type="region of interest" description="Disordered" evidence="1">
    <location>
        <begin position="115"/>
        <end position="142"/>
    </location>
</feature>
<proteinExistence type="evidence at transcript level"/>
<evidence type="ECO:0000256" key="1">
    <source>
        <dbReference type="SAM" id="MobiDB-lite"/>
    </source>
</evidence>